<feature type="compositionally biased region" description="Polar residues" evidence="1">
    <location>
        <begin position="15"/>
        <end position="25"/>
    </location>
</feature>
<feature type="region of interest" description="Disordered" evidence="1">
    <location>
        <begin position="1"/>
        <end position="43"/>
    </location>
</feature>
<dbReference type="AlphaFoldDB" id="A0A6J4V4E0"/>
<gene>
    <name evidence="2" type="ORF">AVDCRST_MAG88-2051</name>
</gene>
<feature type="non-terminal residue" evidence="2">
    <location>
        <position position="90"/>
    </location>
</feature>
<feature type="non-terminal residue" evidence="2">
    <location>
        <position position="1"/>
    </location>
</feature>
<sequence length="90" mass="9479">WTPTAAGSTGCWRSAPTSSCSTCSGWSPRCRSSRPTRPRRPCSVSYAPGCARKTPALSRPSSATSARTCARACCSEWPGRASAWCAGSYI</sequence>
<evidence type="ECO:0000313" key="2">
    <source>
        <dbReference type="EMBL" id="CAA9567772.1"/>
    </source>
</evidence>
<accession>A0A6J4V4E0</accession>
<name>A0A6J4V4E0_9BACT</name>
<protein>
    <submittedName>
        <fullName evidence="2">Uncharacterized protein</fullName>
    </submittedName>
</protein>
<reference evidence="2" key="1">
    <citation type="submission" date="2020-02" db="EMBL/GenBank/DDBJ databases">
        <authorList>
            <person name="Meier V. D."/>
        </authorList>
    </citation>
    <scope>NUCLEOTIDE SEQUENCE</scope>
    <source>
        <strain evidence="2">AVDCRST_MAG88</strain>
    </source>
</reference>
<evidence type="ECO:0000256" key="1">
    <source>
        <dbReference type="SAM" id="MobiDB-lite"/>
    </source>
</evidence>
<organism evidence="2">
    <name type="scientific">uncultured Thermomicrobiales bacterium</name>
    <dbReference type="NCBI Taxonomy" id="1645740"/>
    <lineage>
        <taxon>Bacteria</taxon>
        <taxon>Pseudomonadati</taxon>
        <taxon>Thermomicrobiota</taxon>
        <taxon>Thermomicrobia</taxon>
        <taxon>Thermomicrobiales</taxon>
        <taxon>environmental samples</taxon>
    </lineage>
</organism>
<dbReference type="EMBL" id="CADCWM010000542">
    <property type="protein sequence ID" value="CAA9567772.1"/>
    <property type="molecule type" value="Genomic_DNA"/>
</dbReference>
<feature type="compositionally biased region" description="Basic residues" evidence="1">
    <location>
        <begin position="31"/>
        <end position="40"/>
    </location>
</feature>
<proteinExistence type="predicted"/>